<feature type="region of interest" description="Disordered" evidence="1">
    <location>
        <begin position="1"/>
        <end position="78"/>
    </location>
</feature>
<dbReference type="AlphaFoldDB" id="A0A7J8DBW8"/>
<evidence type="ECO:0000313" key="2">
    <source>
        <dbReference type="EMBL" id="KAF6420631.1"/>
    </source>
</evidence>
<proteinExistence type="predicted"/>
<keyword evidence="3" id="KW-1185">Reference proteome</keyword>
<dbReference type="InParanoid" id="A0A7J8DBW8"/>
<accession>A0A7J8DBW8</accession>
<evidence type="ECO:0000256" key="1">
    <source>
        <dbReference type="SAM" id="MobiDB-lite"/>
    </source>
</evidence>
<evidence type="ECO:0000313" key="3">
    <source>
        <dbReference type="Proteomes" id="UP000550707"/>
    </source>
</evidence>
<protein>
    <submittedName>
        <fullName evidence="2">Uncharacterized protein</fullName>
    </submittedName>
</protein>
<name>A0A7J8DBW8_MOLMO</name>
<feature type="compositionally biased region" description="Low complexity" evidence="1">
    <location>
        <begin position="44"/>
        <end position="58"/>
    </location>
</feature>
<organism evidence="2 3">
    <name type="scientific">Molossus molossus</name>
    <name type="common">Pallas' mastiff bat</name>
    <name type="synonym">Vespertilio molossus</name>
    <dbReference type="NCBI Taxonomy" id="27622"/>
    <lineage>
        <taxon>Eukaryota</taxon>
        <taxon>Metazoa</taxon>
        <taxon>Chordata</taxon>
        <taxon>Craniata</taxon>
        <taxon>Vertebrata</taxon>
        <taxon>Euteleostomi</taxon>
        <taxon>Mammalia</taxon>
        <taxon>Eutheria</taxon>
        <taxon>Laurasiatheria</taxon>
        <taxon>Chiroptera</taxon>
        <taxon>Yangochiroptera</taxon>
        <taxon>Molossidae</taxon>
        <taxon>Molossus</taxon>
    </lineage>
</organism>
<gene>
    <name evidence="2" type="ORF">HJG59_009361</name>
</gene>
<sequence>MFVRKTGLGSENPAAGLPTSVCGPERHSSRGSKHGSAGLERAPDSSSSKLSPSCPSGPAAGGSRKGQTTDVWRWTPGGPWKGRRDISGSWTIFLMGLTVDASRGLMNTLGKNIGSLRGIPEHSEAMLYLHGS</sequence>
<comment type="caution">
    <text evidence="2">The sequence shown here is derived from an EMBL/GenBank/DDBJ whole genome shotgun (WGS) entry which is preliminary data.</text>
</comment>
<reference evidence="2 3" key="1">
    <citation type="journal article" date="2020" name="Nature">
        <title>Six reference-quality genomes reveal evolution of bat adaptations.</title>
        <authorList>
            <person name="Jebb D."/>
            <person name="Huang Z."/>
            <person name="Pippel M."/>
            <person name="Hughes G.M."/>
            <person name="Lavrichenko K."/>
            <person name="Devanna P."/>
            <person name="Winkler S."/>
            <person name="Jermiin L.S."/>
            <person name="Skirmuntt E.C."/>
            <person name="Katzourakis A."/>
            <person name="Burkitt-Gray L."/>
            <person name="Ray D.A."/>
            <person name="Sullivan K.A.M."/>
            <person name="Roscito J.G."/>
            <person name="Kirilenko B.M."/>
            <person name="Davalos L.M."/>
            <person name="Corthals A.P."/>
            <person name="Power M.L."/>
            <person name="Jones G."/>
            <person name="Ransome R.D."/>
            <person name="Dechmann D.K.N."/>
            <person name="Locatelli A.G."/>
            <person name="Puechmaille S.J."/>
            <person name="Fedrigo O."/>
            <person name="Jarvis E.D."/>
            <person name="Hiller M."/>
            <person name="Vernes S.C."/>
            <person name="Myers E.W."/>
            <person name="Teeling E.C."/>
        </authorList>
    </citation>
    <scope>NUCLEOTIDE SEQUENCE [LARGE SCALE GENOMIC DNA]</scope>
    <source>
        <strain evidence="2">MMolMol1</strain>
        <tissue evidence="2">Muscle</tissue>
    </source>
</reference>
<dbReference type="Proteomes" id="UP000550707">
    <property type="component" value="Unassembled WGS sequence"/>
</dbReference>
<dbReference type="EMBL" id="JACASF010000018">
    <property type="protein sequence ID" value="KAF6420631.1"/>
    <property type="molecule type" value="Genomic_DNA"/>
</dbReference>